<protein>
    <recommendedName>
        <fullName evidence="3">Urease accessory protein UreF</fullName>
    </recommendedName>
</protein>
<comment type="subunit">
    <text evidence="3">UreD, UreF and UreG form a complex that acts as a GTP-hydrolysis-dependent molecular chaperone, activating the urease apoprotein by helping to assemble the nickel containing metallocenter of UreC. The UreE protein probably delivers the nickel.</text>
</comment>
<keyword evidence="5" id="KW-1185">Reference proteome</keyword>
<dbReference type="PANTHER" id="PTHR33620:SF1">
    <property type="entry name" value="UREASE ACCESSORY PROTEIN F"/>
    <property type="match status" value="1"/>
</dbReference>
<comment type="caution">
    <text evidence="4">The sequence shown here is derived from an EMBL/GenBank/DDBJ whole genome shotgun (WGS) entry which is preliminary data.</text>
</comment>
<comment type="similarity">
    <text evidence="3">Belongs to the UreF family.</text>
</comment>
<dbReference type="Gene3D" id="1.10.4190.10">
    <property type="entry name" value="Urease accessory protein UreF"/>
    <property type="match status" value="1"/>
</dbReference>
<evidence type="ECO:0000313" key="5">
    <source>
        <dbReference type="Proteomes" id="UP000233293"/>
    </source>
</evidence>
<dbReference type="PIRSF" id="PIRSF009467">
    <property type="entry name" value="Ureas_acces_UreF"/>
    <property type="match status" value="1"/>
</dbReference>
<dbReference type="RefSeq" id="WP_101251560.1">
    <property type="nucleotide sequence ID" value="NZ_PIUM01000018.1"/>
</dbReference>
<dbReference type="InterPro" id="IPR002639">
    <property type="entry name" value="UreF"/>
</dbReference>
<dbReference type="PANTHER" id="PTHR33620">
    <property type="entry name" value="UREASE ACCESSORY PROTEIN F"/>
    <property type="match status" value="1"/>
</dbReference>
<dbReference type="Proteomes" id="UP000233293">
    <property type="component" value="Unassembled WGS sequence"/>
</dbReference>
<dbReference type="OrthoDB" id="9798772at2"/>
<proteinExistence type="inferred from homology"/>
<reference evidence="5" key="1">
    <citation type="submission" date="2017-12" db="EMBL/GenBank/DDBJ databases">
        <title>Draft genome sequence of Telmatospirillum siberiense 26-4b1T, an acidotolerant peatland alphaproteobacterium potentially involved in sulfur cycling.</title>
        <authorList>
            <person name="Hausmann B."/>
            <person name="Pjevac P."/>
            <person name="Schreck K."/>
            <person name="Herbold C.W."/>
            <person name="Daims H."/>
            <person name="Wagner M."/>
            <person name="Pester M."/>
            <person name="Loy A."/>
        </authorList>
    </citation>
    <scope>NUCLEOTIDE SEQUENCE [LARGE SCALE GENOMIC DNA]</scope>
    <source>
        <strain evidence="5">26-4b1</strain>
    </source>
</reference>
<gene>
    <name evidence="3" type="primary">ureF</name>
    <name evidence="4" type="ORF">CWS72_15155</name>
</gene>
<dbReference type="InterPro" id="IPR038277">
    <property type="entry name" value="UreF_sf"/>
</dbReference>
<accession>A0A2N3PTJ0</accession>
<comment type="subcellular location">
    <subcellularLocation>
        <location evidence="3">Cytoplasm</location>
    </subcellularLocation>
</comment>
<dbReference type="GO" id="GO:0016151">
    <property type="term" value="F:nickel cation binding"/>
    <property type="evidence" value="ECO:0007669"/>
    <property type="project" value="UniProtKB-UniRule"/>
</dbReference>
<evidence type="ECO:0000256" key="1">
    <source>
        <dbReference type="ARBA" id="ARBA00022988"/>
    </source>
</evidence>
<organism evidence="4 5">
    <name type="scientific">Telmatospirillum siberiense</name>
    <dbReference type="NCBI Taxonomy" id="382514"/>
    <lineage>
        <taxon>Bacteria</taxon>
        <taxon>Pseudomonadati</taxon>
        <taxon>Pseudomonadota</taxon>
        <taxon>Alphaproteobacteria</taxon>
        <taxon>Rhodospirillales</taxon>
        <taxon>Rhodospirillaceae</taxon>
        <taxon>Telmatospirillum</taxon>
    </lineage>
</organism>
<name>A0A2N3PTJ0_9PROT</name>
<sequence length="233" mass="24729">MPDAGATTTDNDGLLRLMSWLSPAFPIGSFSYSHGLEQAVEAGLLTDLDSVTGWVAGILRHGGAWIDAVLFCQAHRAVRENAPNRLAEIFDLAEAWRGTAETALESRSQGKAFVKALSACWPSEEWDRWMAGREAPAYAVAVAVAAAAAGIAEEAALAAFLHAVAANLVSAAVRLVPLGQTDGQKAVRALVRILPEVVAAAAVHPLADLGTATPMVDWASMRHETQYTRLFRS</sequence>
<dbReference type="EMBL" id="PIUM01000018">
    <property type="protein sequence ID" value="PKU23707.1"/>
    <property type="molecule type" value="Genomic_DNA"/>
</dbReference>
<dbReference type="GO" id="GO:0005737">
    <property type="term" value="C:cytoplasm"/>
    <property type="evidence" value="ECO:0007669"/>
    <property type="project" value="UniProtKB-SubCell"/>
</dbReference>
<keyword evidence="1 3" id="KW-0996">Nickel insertion</keyword>
<dbReference type="AlphaFoldDB" id="A0A2N3PTJ0"/>
<keyword evidence="3" id="KW-0963">Cytoplasm</keyword>
<evidence type="ECO:0000313" key="4">
    <source>
        <dbReference type="EMBL" id="PKU23707.1"/>
    </source>
</evidence>
<dbReference type="Pfam" id="PF01730">
    <property type="entry name" value="UreF"/>
    <property type="match status" value="1"/>
</dbReference>
<keyword evidence="2 3" id="KW-0143">Chaperone</keyword>
<comment type="function">
    <text evidence="3">Required for maturation of urease via the functional incorporation of the urease nickel metallocenter.</text>
</comment>
<evidence type="ECO:0000256" key="3">
    <source>
        <dbReference type="HAMAP-Rule" id="MF_01385"/>
    </source>
</evidence>
<evidence type="ECO:0000256" key="2">
    <source>
        <dbReference type="ARBA" id="ARBA00023186"/>
    </source>
</evidence>
<dbReference type="HAMAP" id="MF_01385">
    <property type="entry name" value="UreF"/>
    <property type="match status" value="1"/>
</dbReference>